<gene>
    <name evidence="1" type="ORF">E6C55_02720</name>
</gene>
<dbReference type="InterPro" id="IPR008949">
    <property type="entry name" value="Isoprenoid_synthase_dom_sf"/>
</dbReference>
<comment type="caution">
    <text evidence="1">The sequence shown here is derived from an EMBL/GenBank/DDBJ whole genome shotgun (WGS) entry which is preliminary data.</text>
</comment>
<dbReference type="SUPFAM" id="SSF48576">
    <property type="entry name" value="Terpenoid synthases"/>
    <property type="match status" value="1"/>
</dbReference>
<accession>A0A4S4C8C8</accession>
<keyword evidence="2" id="KW-1185">Reference proteome</keyword>
<reference evidence="1 2" key="1">
    <citation type="submission" date="2019-04" db="EMBL/GenBank/DDBJ databases">
        <title>Cohnella sp. nov. isolated from preserved vegetables.</title>
        <authorList>
            <person name="Lin S.-Y."/>
            <person name="Hung M.-H."/>
            <person name="Young C.-C."/>
        </authorList>
    </citation>
    <scope>NUCLEOTIDE SEQUENCE [LARGE SCALE GENOMIC DNA]</scope>
    <source>
        <strain evidence="1 2">CC-MHH1044</strain>
    </source>
</reference>
<dbReference type="OrthoDB" id="2645648at2"/>
<dbReference type="RefSeq" id="WP_136368226.1">
    <property type="nucleotide sequence ID" value="NZ_SSOB01000002.1"/>
</dbReference>
<proteinExistence type="predicted"/>
<dbReference type="EMBL" id="SSOB01000002">
    <property type="protein sequence ID" value="THF84224.1"/>
    <property type="molecule type" value="Genomic_DNA"/>
</dbReference>
<evidence type="ECO:0000313" key="2">
    <source>
        <dbReference type="Proteomes" id="UP000310636"/>
    </source>
</evidence>
<dbReference type="AlphaFoldDB" id="A0A4S4C8C8"/>
<protein>
    <recommendedName>
        <fullName evidence="3">Polyprenyl synthetase</fullName>
    </recommendedName>
</protein>
<sequence length="329" mass="36403">MEKTMDDPIGEYTEELASAFAAAETELRALPGEMGEWAAGLLRKSDPAVNDGRANLISYLLPYWVGEALGVPTGFCRELAIGNVYAMLHFFILDDAIDGDAGWTAAQRRRLLPLGQRLHGLFYRRYLGCFPAESPIWDRLDAYMQMWAEAMAEEAASRADPRDVRRLAGKAAPVKLCAAALLVRAGKPERIAAMDEAVDLALATLQLCDDYADWRDDLAEPDGNAFLTLARELLGSDGSQAPDERSIRRAIYHRGALARLAELAEEHGRRLASLPECPRGLLEFHRSMAEELRAAEGRVRDEVDRLLHGDRLSDLLSSLGGDRRRGGER</sequence>
<evidence type="ECO:0008006" key="3">
    <source>
        <dbReference type="Google" id="ProtNLM"/>
    </source>
</evidence>
<organism evidence="1 2">
    <name type="scientific">Cohnella fermenti</name>
    <dbReference type="NCBI Taxonomy" id="2565925"/>
    <lineage>
        <taxon>Bacteria</taxon>
        <taxon>Bacillati</taxon>
        <taxon>Bacillota</taxon>
        <taxon>Bacilli</taxon>
        <taxon>Bacillales</taxon>
        <taxon>Paenibacillaceae</taxon>
        <taxon>Cohnella</taxon>
    </lineage>
</organism>
<dbReference type="Proteomes" id="UP000310636">
    <property type="component" value="Unassembled WGS sequence"/>
</dbReference>
<name>A0A4S4C8C8_9BACL</name>
<evidence type="ECO:0000313" key="1">
    <source>
        <dbReference type="EMBL" id="THF84224.1"/>
    </source>
</evidence>